<protein>
    <submittedName>
        <fullName evidence="2">P26</fullName>
    </submittedName>
</protein>
<dbReference type="AlphaFoldDB" id="B5RLS1"/>
<proteinExistence type="predicted"/>
<keyword evidence="1" id="KW-0472">Membrane</keyword>
<dbReference type="SUPFAM" id="SSF81296">
    <property type="entry name" value="E set domains"/>
    <property type="match status" value="2"/>
</dbReference>
<keyword evidence="1" id="KW-1133">Transmembrane helix</keyword>
<name>B5RLS1_BORDL</name>
<dbReference type="eggNOG" id="COG0296">
    <property type="taxonomic scope" value="Bacteria"/>
</dbReference>
<reference evidence="2 3" key="1">
    <citation type="journal article" date="2008" name="PLoS Genet.">
        <title>The genome of Borrelia recurrentis, the agent of deadly louse-borne relapsing fever, is a degraded subset of tick-borne Borrelia duttonii.</title>
        <authorList>
            <person name="Lescot M."/>
            <person name="Audic S."/>
            <person name="Robert C."/>
            <person name="Nguyen T.T."/>
            <person name="Blanc G."/>
            <person name="Cutler S.J."/>
            <person name="Wincker P."/>
            <person name="Couloux A."/>
            <person name="Claverie J.-M."/>
            <person name="Raoult D."/>
            <person name="Drancourt M."/>
        </authorList>
    </citation>
    <scope>NUCLEOTIDE SEQUENCE [LARGE SCALE GENOMIC DNA]</scope>
    <source>
        <strain evidence="2 3">Ly</strain>
    </source>
</reference>
<dbReference type="InterPro" id="IPR013783">
    <property type="entry name" value="Ig-like_fold"/>
</dbReference>
<accession>B5RLS1</accession>
<dbReference type="KEGG" id="bdu:BDU_335"/>
<keyword evidence="1" id="KW-0812">Transmembrane</keyword>
<feature type="transmembrane region" description="Helical" evidence="1">
    <location>
        <begin position="21"/>
        <end position="45"/>
    </location>
</feature>
<evidence type="ECO:0000313" key="2">
    <source>
        <dbReference type="EMBL" id="ACH93287.1"/>
    </source>
</evidence>
<dbReference type="Proteomes" id="UP000000611">
    <property type="component" value="Chromosome"/>
</dbReference>
<gene>
    <name evidence="2" type="ordered locus">BDU_335</name>
</gene>
<organism evidence="2 3">
    <name type="scientific">Borrelia duttonii (strain Ly)</name>
    <dbReference type="NCBI Taxonomy" id="412419"/>
    <lineage>
        <taxon>Bacteria</taxon>
        <taxon>Pseudomonadati</taxon>
        <taxon>Spirochaetota</taxon>
        <taxon>Spirochaetia</taxon>
        <taxon>Spirochaetales</taxon>
        <taxon>Borreliaceae</taxon>
        <taxon>Borrelia</taxon>
    </lineage>
</organism>
<dbReference type="HOGENOM" id="CLU_100242_0_0_12"/>
<dbReference type="STRING" id="412419.BDU_335"/>
<keyword evidence="3" id="KW-1185">Reference proteome</keyword>
<dbReference type="InterPro" id="IPR014756">
    <property type="entry name" value="Ig_E-set"/>
</dbReference>
<dbReference type="EMBL" id="CP000976">
    <property type="protein sequence ID" value="ACH93287.1"/>
    <property type="molecule type" value="Genomic_DNA"/>
</dbReference>
<sequence>MCSLFVKELFGEFYNSIMGKTLRWLFCFIFFFCNVINVLATSYIIENFDLSLNEFLEVSTRENNLSPIVDSKRVIMFYPPNKGIRKIFAAFEFDDYAKKYLFKKNKYGLFFVKINLPHGIGKIKYRLIVDGIWTNDEYNKNVVFNKDLIPFSIIDIGVDYGYVSLRNPIDSSDGREVELFYIGQPGHIVTIAGNFNNFNPFLNRLVEQESRKGVYTIKLKDLPKGRIYYYFVDSGNKVIDKNNVNRVNLYSVENVENKVDFEVSYFDN</sequence>
<evidence type="ECO:0000256" key="1">
    <source>
        <dbReference type="SAM" id="Phobius"/>
    </source>
</evidence>
<dbReference type="Gene3D" id="2.60.40.10">
    <property type="entry name" value="Immunoglobulins"/>
    <property type="match status" value="2"/>
</dbReference>
<evidence type="ECO:0000313" key="3">
    <source>
        <dbReference type="Proteomes" id="UP000000611"/>
    </source>
</evidence>